<evidence type="ECO:0000313" key="2">
    <source>
        <dbReference type="Proteomes" id="UP000324550"/>
    </source>
</evidence>
<evidence type="ECO:0000313" key="1">
    <source>
        <dbReference type="EMBL" id="TYA52758.1"/>
    </source>
</evidence>
<sequence>MEFNDIGELKKIGFLGFKSVTELIADPNILPNQMGIYLVLNPSNTKPEFLIKGVGGFFKGKDPNISISDLNKNWVENSKVVYIGKAGGINGNATLRSRLKQYLRFGQGFNVGHYGGRLIWQLKNHSELIFCWLTLTDIEPRELEKKLIADFIKEFGKRPFANLTG</sequence>
<gene>
    <name evidence="1" type="ORF">FVF61_11980</name>
</gene>
<dbReference type="AlphaFoldDB" id="A0A5D0G1M2"/>
<organism evidence="1 2">
    <name type="scientific">Formosa maritima</name>
    <dbReference type="NCBI Taxonomy" id="2592046"/>
    <lineage>
        <taxon>Bacteria</taxon>
        <taxon>Pseudomonadati</taxon>
        <taxon>Bacteroidota</taxon>
        <taxon>Flavobacteriia</taxon>
        <taxon>Flavobacteriales</taxon>
        <taxon>Flavobacteriaceae</taxon>
        <taxon>Formosa</taxon>
    </lineage>
</organism>
<accession>A0A5D0G1M2</accession>
<name>A0A5D0G1M2_9FLAO</name>
<dbReference type="OrthoDB" id="7505417at2"/>
<dbReference type="EMBL" id="VSFC01000054">
    <property type="protein sequence ID" value="TYA52758.1"/>
    <property type="molecule type" value="Genomic_DNA"/>
</dbReference>
<keyword evidence="2" id="KW-1185">Reference proteome</keyword>
<dbReference type="Proteomes" id="UP000324550">
    <property type="component" value="Unassembled WGS sequence"/>
</dbReference>
<protein>
    <submittedName>
        <fullName evidence="1">Uncharacterized protein</fullName>
    </submittedName>
</protein>
<proteinExistence type="predicted"/>
<comment type="caution">
    <text evidence="1">The sequence shown here is derived from an EMBL/GenBank/DDBJ whole genome shotgun (WGS) entry which is preliminary data.</text>
</comment>
<reference evidence="1 2" key="1">
    <citation type="submission" date="2019-08" db="EMBL/GenBank/DDBJ databases">
        <title>Formosa sediminis sp. nov., isolated from marine sediment.</title>
        <authorList>
            <person name="Cao W.R."/>
        </authorList>
    </citation>
    <scope>NUCLEOTIDE SEQUENCE [LARGE SCALE GENOMIC DNA]</scope>
    <source>
        <strain evidence="1 2">1494</strain>
    </source>
</reference>